<keyword evidence="1" id="KW-0812">Transmembrane</keyword>
<dbReference type="EMBL" id="JAUJYN010000001">
    <property type="protein sequence ID" value="KAK1279405.1"/>
    <property type="molecule type" value="Genomic_DNA"/>
</dbReference>
<comment type="caution">
    <text evidence="2">The sequence shown here is derived from an EMBL/GenBank/DDBJ whole genome shotgun (WGS) entry which is preliminary data.</text>
</comment>
<sequence length="87" mass="10005">MQCKVGARARWPDRGYPPGIGVRNCLFVLAAINALGFLFTLLLMPELKKKSLNDDNEDLKVVYVKFGSYYRYLRSFGHDITAKDRYV</sequence>
<evidence type="ECO:0000313" key="2">
    <source>
        <dbReference type="EMBL" id="KAK1279405.1"/>
    </source>
</evidence>
<keyword evidence="1" id="KW-0472">Membrane</keyword>
<dbReference type="AlphaFoldDB" id="A0AAV9BRR5"/>
<name>A0AAV9BRR5_ACOGR</name>
<reference evidence="2" key="1">
    <citation type="journal article" date="2023" name="Nat. Commun.">
        <title>Diploid and tetraploid genomes of Acorus and the evolution of monocots.</title>
        <authorList>
            <person name="Ma L."/>
            <person name="Liu K.W."/>
            <person name="Li Z."/>
            <person name="Hsiao Y.Y."/>
            <person name="Qi Y."/>
            <person name="Fu T."/>
            <person name="Tang G.D."/>
            <person name="Zhang D."/>
            <person name="Sun W.H."/>
            <person name="Liu D.K."/>
            <person name="Li Y."/>
            <person name="Chen G.Z."/>
            <person name="Liu X.D."/>
            <person name="Liao X.Y."/>
            <person name="Jiang Y.T."/>
            <person name="Yu X."/>
            <person name="Hao Y."/>
            <person name="Huang J."/>
            <person name="Zhao X.W."/>
            <person name="Ke S."/>
            <person name="Chen Y.Y."/>
            <person name="Wu W.L."/>
            <person name="Hsu J.L."/>
            <person name="Lin Y.F."/>
            <person name="Huang M.D."/>
            <person name="Li C.Y."/>
            <person name="Huang L."/>
            <person name="Wang Z.W."/>
            <person name="Zhao X."/>
            <person name="Zhong W.Y."/>
            <person name="Peng D.H."/>
            <person name="Ahmad S."/>
            <person name="Lan S."/>
            <person name="Zhang J.S."/>
            <person name="Tsai W.C."/>
            <person name="Van de Peer Y."/>
            <person name="Liu Z.J."/>
        </authorList>
    </citation>
    <scope>NUCLEOTIDE SEQUENCE</scope>
    <source>
        <strain evidence="2">SCP</strain>
    </source>
</reference>
<evidence type="ECO:0000256" key="1">
    <source>
        <dbReference type="SAM" id="Phobius"/>
    </source>
</evidence>
<feature type="transmembrane region" description="Helical" evidence="1">
    <location>
        <begin position="20"/>
        <end position="43"/>
    </location>
</feature>
<gene>
    <name evidence="2" type="ORF">QJS04_geneDACA019839</name>
</gene>
<keyword evidence="3" id="KW-1185">Reference proteome</keyword>
<dbReference type="Proteomes" id="UP001179952">
    <property type="component" value="Unassembled WGS sequence"/>
</dbReference>
<reference evidence="2" key="2">
    <citation type="submission" date="2023-06" db="EMBL/GenBank/DDBJ databases">
        <authorList>
            <person name="Ma L."/>
            <person name="Liu K.-W."/>
            <person name="Li Z."/>
            <person name="Hsiao Y.-Y."/>
            <person name="Qi Y."/>
            <person name="Fu T."/>
            <person name="Tang G."/>
            <person name="Zhang D."/>
            <person name="Sun W.-H."/>
            <person name="Liu D.-K."/>
            <person name="Li Y."/>
            <person name="Chen G.-Z."/>
            <person name="Liu X.-D."/>
            <person name="Liao X.-Y."/>
            <person name="Jiang Y.-T."/>
            <person name="Yu X."/>
            <person name="Hao Y."/>
            <person name="Huang J."/>
            <person name="Zhao X.-W."/>
            <person name="Ke S."/>
            <person name="Chen Y.-Y."/>
            <person name="Wu W.-L."/>
            <person name="Hsu J.-L."/>
            <person name="Lin Y.-F."/>
            <person name="Huang M.-D."/>
            <person name="Li C.-Y."/>
            <person name="Huang L."/>
            <person name="Wang Z.-W."/>
            <person name="Zhao X."/>
            <person name="Zhong W.-Y."/>
            <person name="Peng D.-H."/>
            <person name="Ahmad S."/>
            <person name="Lan S."/>
            <person name="Zhang J.-S."/>
            <person name="Tsai W.-C."/>
            <person name="Van De Peer Y."/>
            <person name="Liu Z.-J."/>
        </authorList>
    </citation>
    <scope>NUCLEOTIDE SEQUENCE</scope>
    <source>
        <strain evidence="2">SCP</strain>
        <tissue evidence="2">Leaves</tissue>
    </source>
</reference>
<evidence type="ECO:0000313" key="3">
    <source>
        <dbReference type="Proteomes" id="UP001179952"/>
    </source>
</evidence>
<protein>
    <submittedName>
        <fullName evidence="2">Inorganic phosphate transporter 1-6</fullName>
    </submittedName>
</protein>
<proteinExistence type="predicted"/>
<keyword evidence="1" id="KW-1133">Transmembrane helix</keyword>
<organism evidence="2 3">
    <name type="scientific">Acorus gramineus</name>
    <name type="common">Dwarf sweet flag</name>
    <dbReference type="NCBI Taxonomy" id="55184"/>
    <lineage>
        <taxon>Eukaryota</taxon>
        <taxon>Viridiplantae</taxon>
        <taxon>Streptophyta</taxon>
        <taxon>Embryophyta</taxon>
        <taxon>Tracheophyta</taxon>
        <taxon>Spermatophyta</taxon>
        <taxon>Magnoliopsida</taxon>
        <taxon>Liliopsida</taxon>
        <taxon>Acoraceae</taxon>
        <taxon>Acorus</taxon>
    </lineage>
</organism>
<accession>A0AAV9BRR5</accession>